<comment type="caution">
    <text evidence="1">The sequence shown here is derived from an EMBL/GenBank/DDBJ whole genome shotgun (WGS) entry which is preliminary data.</text>
</comment>
<evidence type="ECO:0000313" key="1">
    <source>
        <dbReference type="EMBL" id="KAJ8889064.1"/>
    </source>
</evidence>
<protein>
    <submittedName>
        <fullName evidence="1">Uncharacterized protein</fullName>
    </submittedName>
</protein>
<sequence>MKQQIRKDKVCSLFSLKILAACTEHTYFVAGTKVLTNTNSKECSQASVDILVKLDIKYNIISFTCDSAKYMTKCVEVLLLGTQAQPSWRHLEFWFHVVEYIDTYFPHLFEYFTREDADDESNGSSIELFWQMSSDKVAVVKCEARFVVEHLNQLLYCSRFKRIFHIHLLTGCKGNLLI</sequence>
<keyword evidence="2" id="KW-1185">Reference proteome</keyword>
<reference evidence="1 2" key="1">
    <citation type="submission" date="2023-02" db="EMBL/GenBank/DDBJ databases">
        <title>LHISI_Scaffold_Assembly.</title>
        <authorList>
            <person name="Stuart O.P."/>
            <person name="Cleave R."/>
            <person name="Magrath M.J.L."/>
            <person name="Mikheyev A.S."/>
        </authorList>
    </citation>
    <scope>NUCLEOTIDE SEQUENCE [LARGE SCALE GENOMIC DNA]</scope>
    <source>
        <strain evidence="1">Daus_M_001</strain>
        <tissue evidence="1">Leg muscle</tissue>
    </source>
</reference>
<evidence type="ECO:0000313" key="2">
    <source>
        <dbReference type="Proteomes" id="UP001159363"/>
    </source>
</evidence>
<dbReference type="Proteomes" id="UP001159363">
    <property type="component" value="Chromosome 3"/>
</dbReference>
<organism evidence="1 2">
    <name type="scientific">Dryococelus australis</name>
    <dbReference type="NCBI Taxonomy" id="614101"/>
    <lineage>
        <taxon>Eukaryota</taxon>
        <taxon>Metazoa</taxon>
        <taxon>Ecdysozoa</taxon>
        <taxon>Arthropoda</taxon>
        <taxon>Hexapoda</taxon>
        <taxon>Insecta</taxon>
        <taxon>Pterygota</taxon>
        <taxon>Neoptera</taxon>
        <taxon>Polyneoptera</taxon>
        <taxon>Phasmatodea</taxon>
        <taxon>Verophasmatodea</taxon>
        <taxon>Anareolatae</taxon>
        <taxon>Phasmatidae</taxon>
        <taxon>Eurycanthinae</taxon>
        <taxon>Dryococelus</taxon>
    </lineage>
</organism>
<proteinExistence type="predicted"/>
<gene>
    <name evidence="1" type="ORF">PR048_008558</name>
</gene>
<dbReference type="EMBL" id="JARBHB010000003">
    <property type="protein sequence ID" value="KAJ8889064.1"/>
    <property type="molecule type" value="Genomic_DNA"/>
</dbReference>
<name>A0ABQ9HXG8_9NEOP</name>
<accession>A0ABQ9HXG8</accession>